<evidence type="ECO:0000313" key="2">
    <source>
        <dbReference type="Proteomes" id="UP000229740"/>
    </source>
</evidence>
<accession>A0A2G6E6Q3</accession>
<evidence type="ECO:0000313" key="1">
    <source>
        <dbReference type="EMBL" id="PID57773.1"/>
    </source>
</evidence>
<dbReference type="AlphaFoldDB" id="A0A2G6E6Q3"/>
<sequence>MLLLLLFYYFASSFQQRAQREKAIICYEKLLKHHPNFLDANFLVAECYFIRHDIEKSQYYFERQLSSDTMHWKTYARLVEIEHGRQNKPAAFQYLQEIYKIDAMKQINPDELLRLKRMVEMEL</sequence>
<proteinExistence type="predicted"/>
<dbReference type="InterPro" id="IPR011990">
    <property type="entry name" value="TPR-like_helical_dom_sf"/>
</dbReference>
<dbReference type="SUPFAM" id="SSF48452">
    <property type="entry name" value="TPR-like"/>
    <property type="match status" value="1"/>
</dbReference>
<reference evidence="1 2" key="1">
    <citation type="submission" date="2017-10" db="EMBL/GenBank/DDBJ databases">
        <title>Novel microbial diversity and functional potential in the marine mammal oral microbiome.</title>
        <authorList>
            <person name="Dudek N.K."/>
            <person name="Sun C.L."/>
            <person name="Burstein D."/>
            <person name="Kantor R.S."/>
            <person name="Aliaga Goltsman D.S."/>
            <person name="Bik E.M."/>
            <person name="Thomas B.C."/>
            <person name="Banfield J.F."/>
            <person name="Relman D.A."/>
        </authorList>
    </citation>
    <scope>NUCLEOTIDE SEQUENCE [LARGE SCALE GENOMIC DNA]</scope>
    <source>
        <strain evidence="1">DOLZORAL124_49_17</strain>
    </source>
</reference>
<comment type="caution">
    <text evidence="1">The sequence shown here is derived from an EMBL/GenBank/DDBJ whole genome shotgun (WGS) entry which is preliminary data.</text>
</comment>
<dbReference type="EMBL" id="PDPS01000025">
    <property type="protein sequence ID" value="PID57773.1"/>
    <property type="molecule type" value="Genomic_DNA"/>
</dbReference>
<name>A0A2G6E6Q3_9BACT</name>
<protein>
    <submittedName>
        <fullName evidence="1">Uncharacterized protein</fullName>
    </submittedName>
</protein>
<organism evidence="1 2">
    <name type="scientific">candidate division KSB3 bacterium</name>
    <dbReference type="NCBI Taxonomy" id="2044937"/>
    <lineage>
        <taxon>Bacteria</taxon>
        <taxon>candidate division KSB3</taxon>
    </lineage>
</organism>
<dbReference type="Gene3D" id="1.25.40.10">
    <property type="entry name" value="Tetratricopeptide repeat domain"/>
    <property type="match status" value="1"/>
</dbReference>
<dbReference type="Proteomes" id="UP000229740">
    <property type="component" value="Unassembled WGS sequence"/>
</dbReference>
<gene>
    <name evidence="1" type="ORF">CSB45_05980</name>
</gene>